<dbReference type="InterPro" id="IPR032675">
    <property type="entry name" value="LRR_dom_sf"/>
</dbReference>
<sequence length="636" mass="70376">MTLPQFFIIYSIIITFFFFFFCSSSSIPPSSLYGLSYHINCGTTTNTTDSFNTTWLSDRYFTGGSTAVVSEPLRFHHPSEQTLRYFPPSSYGKKNCYSFPSLPPSSRYLLRTFTVYDNYDAKSRPPSFDVAIAGTILFSWRSPWPESAALDGAYSDLFFSVSNFTTDLCFYGFATDAPIISSIEVIEVDPASYGAVSAAGNILVNYGRISCGSSDQWGPGFTIDTDRFGRSWQPDLNFRTQVHGSDSVNVLSTVNVIDGTDQEPNFFPMKLYQSAVTVSEDVLEYELSVDAKMDYLVWLHFAEIDSSVKNEGERVFDVLINERNVSRIDIYKEVGGFAAFSMYYTVKNLSSSVLKLKFVTVVGAPLISGIENYALVPNDPSTVPEQVRAMKALKDSLRIPDRMGWNGDPCAPYSWDAWEGVTCLMNKDKAALVISEIDLGSQGLKGYISDEIRFLSDLVSLNLSSNSLEGNIPSALGQKSLIQLDLSNNQLMGSIPDSLASSSLKLVLLNDNLLEGRVPEEIYSVGVHGGAIDLSGNKDLCGVPSLPSCPMFWEHGGLSTGGKIAISLSCLFVLFVVLLVVYIYIRRKKNDYDFGLPPELMSLAAKRNKYQRQKSLMLLELESQHAKGFPSPFTPQ</sequence>
<dbReference type="Gene3D" id="2.60.120.430">
    <property type="entry name" value="Galactose-binding lectin"/>
    <property type="match status" value="2"/>
</dbReference>
<dbReference type="FunFam" id="3.80.10.10:FF:000135">
    <property type="entry name" value="Putative LRR receptor-like serine/threonine-protein kinase"/>
    <property type="match status" value="1"/>
</dbReference>
<dbReference type="Proteomes" id="UP001497480">
    <property type="component" value="Unassembled WGS sequence"/>
</dbReference>
<dbReference type="Pfam" id="PF12819">
    <property type="entry name" value="Malectin_like"/>
    <property type="match status" value="1"/>
</dbReference>
<keyword evidence="5 6" id="KW-0472">Membrane</keyword>
<dbReference type="PANTHER" id="PTHR45631">
    <property type="entry name" value="OS07G0107800 PROTEIN-RELATED"/>
    <property type="match status" value="1"/>
</dbReference>
<evidence type="ECO:0000256" key="1">
    <source>
        <dbReference type="ARBA" id="ARBA00004167"/>
    </source>
</evidence>
<dbReference type="AlphaFoldDB" id="A0AAV1VSB0"/>
<keyword evidence="3" id="KW-0732">Signal</keyword>
<evidence type="ECO:0000256" key="2">
    <source>
        <dbReference type="ARBA" id="ARBA00022692"/>
    </source>
</evidence>
<dbReference type="InterPro" id="IPR001611">
    <property type="entry name" value="Leu-rich_rpt"/>
</dbReference>
<feature type="domain" description="Malectin-like" evidence="7">
    <location>
        <begin position="39"/>
        <end position="374"/>
    </location>
</feature>
<keyword evidence="9" id="KW-1185">Reference proteome</keyword>
<feature type="transmembrane region" description="Helical" evidence="6">
    <location>
        <begin position="7"/>
        <end position="27"/>
    </location>
</feature>
<dbReference type="PANTHER" id="PTHR45631:SF191">
    <property type="entry name" value="DI-GLUCOSE BINDING PROTEIN WITH LEUCINE-RICH REPEAT DOMAIN-CONTAINING PROTEIN"/>
    <property type="match status" value="1"/>
</dbReference>
<dbReference type="EMBL" id="CAXHTB010000001">
    <property type="protein sequence ID" value="CAL0299746.1"/>
    <property type="molecule type" value="Genomic_DNA"/>
</dbReference>
<comment type="caution">
    <text evidence="8">The sequence shown here is derived from an EMBL/GenBank/DDBJ whole genome shotgun (WGS) entry which is preliminary data.</text>
</comment>
<dbReference type="InterPro" id="IPR024788">
    <property type="entry name" value="Malectin-like_Carb-bd_dom"/>
</dbReference>
<dbReference type="Pfam" id="PF00560">
    <property type="entry name" value="LRR_1"/>
    <property type="match status" value="2"/>
</dbReference>
<evidence type="ECO:0000256" key="5">
    <source>
        <dbReference type="ARBA" id="ARBA00023136"/>
    </source>
</evidence>
<protein>
    <recommendedName>
        <fullName evidence="7">Malectin-like domain-containing protein</fullName>
    </recommendedName>
</protein>
<evidence type="ECO:0000313" key="8">
    <source>
        <dbReference type="EMBL" id="CAL0299746.1"/>
    </source>
</evidence>
<evidence type="ECO:0000256" key="6">
    <source>
        <dbReference type="SAM" id="Phobius"/>
    </source>
</evidence>
<accession>A0AAV1VSB0</accession>
<keyword evidence="2 6" id="KW-0812">Transmembrane</keyword>
<evidence type="ECO:0000256" key="3">
    <source>
        <dbReference type="ARBA" id="ARBA00022729"/>
    </source>
</evidence>
<dbReference type="Gene3D" id="3.80.10.10">
    <property type="entry name" value="Ribonuclease Inhibitor"/>
    <property type="match status" value="1"/>
</dbReference>
<gene>
    <name evidence="8" type="ORF">LLUT_LOCUS806</name>
</gene>
<dbReference type="GO" id="GO:0016020">
    <property type="term" value="C:membrane"/>
    <property type="evidence" value="ECO:0007669"/>
    <property type="project" value="UniProtKB-SubCell"/>
</dbReference>
<reference evidence="8 9" key="1">
    <citation type="submission" date="2024-03" db="EMBL/GenBank/DDBJ databases">
        <authorList>
            <person name="Martinez-Hernandez J."/>
        </authorList>
    </citation>
    <scope>NUCLEOTIDE SEQUENCE [LARGE SCALE GENOMIC DNA]</scope>
</reference>
<evidence type="ECO:0000259" key="7">
    <source>
        <dbReference type="Pfam" id="PF12819"/>
    </source>
</evidence>
<organism evidence="8 9">
    <name type="scientific">Lupinus luteus</name>
    <name type="common">European yellow lupine</name>
    <dbReference type="NCBI Taxonomy" id="3873"/>
    <lineage>
        <taxon>Eukaryota</taxon>
        <taxon>Viridiplantae</taxon>
        <taxon>Streptophyta</taxon>
        <taxon>Embryophyta</taxon>
        <taxon>Tracheophyta</taxon>
        <taxon>Spermatophyta</taxon>
        <taxon>Magnoliopsida</taxon>
        <taxon>eudicotyledons</taxon>
        <taxon>Gunneridae</taxon>
        <taxon>Pentapetalae</taxon>
        <taxon>rosids</taxon>
        <taxon>fabids</taxon>
        <taxon>Fabales</taxon>
        <taxon>Fabaceae</taxon>
        <taxon>Papilionoideae</taxon>
        <taxon>50 kb inversion clade</taxon>
        <taxon>genistoids sensu lato</taxon>
        <taxon>core genistoids</taxon>
        <taxon>Genisteae</taxon>
        <taxon>Lupinus</taxon>
    </lineage>
</organism>
<feature type="transmembrane region" description="Helical" evidence="6">
    <location>
        <begin position="564"/>
        <end position="585"/>
    </location>
</feature>
<dbReference type="SUPFAM" id="SSF52058">
    <property type="entry name" value="L domain-like"/>
    <property type="match status" value="1"/>
</dbReference>
<keyword evidence="4 6" id="KW-1133">Transmembrane helix</keyword>
<evidence type="ECO:0000313" key="9">
    <source>
        <dbReference type="Proteomes" id="UP001497480"/>
    </source>
</evidence>
<name>A0AAV1VSB0_LUPLU</name>
<proteinExistence type="predicted"/>
<comment type="subcellular location">
    <subcellularLocation>
        <location evidence="1">Membrane</location>
        <topology evidence="1">Single-pass membrane protein</topology>
    </subcellularLocation>
</comment>
<evidence type="ECO:0000256" key="4">
    <source>
        <dbReference type="ARBA" id="ARBA00022989"/>
    </source>
</evidence>